<organism evidence="1 2">
    <name type="scientific">Chaetoceros tenuissimus</name>
    <dbReference type="NCBI Taxonomy" id="426638"/>
    <lineage>
        <taxon>Eukaryota</taxon>
        <taxon>Sar</taxon>
        <taxon>Stramenopiles</taxon>
        <taxon>Ochrophyta</taxon>
        <taxon>Bacillariophyta</taxon>
        <taxon>Coscinodiscophyceae</taxon>
        <taxon>Chaetocerotophycidae</taxon>
        <taxon>Chaetocerotales</taxon>
        <taxon>Chaetocerotaceae</taxon>
        <taxon>Chaetoceros</taxon>
    </lineage>
</organism>
<dbReference type="InterPro" id="IPR032675">
    <property type="entry name" value="LRR_dom_sf"/>
</dbReference>
<comment type="caution">
    <text evidence="1">The sequence shown here is derived from an EMBL/GenBank/DDBJ whole genome shotgun (WGS) entry which is preliminary data.</text>
</comment>
<dbReference type="Gene3D" id="3.80.10.10">
    <property type="entry name" value="Ribonuclease Inhibitor"/>
    <property type="match status" value="1"/>
</dbReference>
<proteinExistence type="predicted"/>
<dbReference type="EMBL" id="BLLK01000074">
    <property type="protein sequence ID" value="GFH61580.1"/>
    <property type="molecule type" value="Genomic_DNA"/>
</dbReference>
<dbReference type="Proteomes" id="UP001054902">
    <property type="component" value="Unassembled WGS sequence"/>
</dbReference>
<evidence type="ECO:0008006" key="3">
    <source>
        <dbReference type="Google" id="ProtNLM"/>
    </source>
</evidence>
<accession>A0AAD3HFC5</accession>
<sequence>MRIQTEEWRRFIPGVRMYKGKKTLFYNGEKLSENIIIGRCPLIYDYKEQQSWEVIIVLPGVKVIPSCNFEYLANVKMVIIADNSVKRIEFDAFRFCKNLAFVKLSRNLEYIGERAFQYCESLTSMFIPPSCREISSWVFHFTKLIILVVPPHTELGIEVFFCTPLWRKRIGDENAWVKSINDNDLYRLYRLCSSMDPSEDEIYQMICEQGGLHALVQKNSVGITPSEYLAANPYADVDEMKLVKRILLENMGEIV</sequence>
<protein>
    <recommendedName>
        <fullName evidence="3">Leucine-rich repeat domain-containing protein</fullName>
    </recommendedName>
</protein>
<gene>
    <name evidence="1" type="ORF">CTEN210_18056</name>
</gene>
<name>A0AAD3HFC5_9STRA</name>
<evidence type="ECO:0000313" key="2">
    <source>
        <dbReference type="Proteomes" id="UP001054902"/>
    </source>
</evidence>
<evidence type="ECO:0000313" key="1">
    <source>
        <dbReference type="EMBL" id="GFH61580.1"/>
    </source>
</evidence>
<dbReference type="SUPFAM" id="SSF52058">
    <property type="entry name" value="L domain-like"/>
    <property type="match status" value="1"/>
</dbReference>
<dbReference type="InterPro" id="IPR026906">
    <property type="entry name" value="LRR_5"/>
</dbReference>
<reference evidence="1 2" key="1">
    <citation type="journal article" date="2021" name="Sci. Rep.">
        <title>The genome of the diatom Chaetoceros tenuissimus carries an ancient integrated fragment of an extant virus.</title>
        <authorList>
            <person name="Hongo Y."/>
            <person name="Kimura K."/>
            <person name="Takaki Y."/>
            <person name="Yoshida Y."/>
            <person name="Baba S."/>
            <person name="Kobayashi G."/>
            <person name="Nagasaki K."/>
            <person name="Hano T."/>
            <person name="Tomaru Y."/>
        </authorList>
    </citation>
    <scope>NUCLEOTIDE SEQUENCE [LARGE SCALE GENOMIC DNA]</scope>
    <source>
        <strain evidence="1 2">NIES-3715</strain>
    </source>
</reference>
<dbReference type="Pfam" id="PF13306">
    <property type="entry name" value="LRR_5"/>
    <property type="match status" value="1"/>
</dbReference>
<dbReference type="AlphaFoldDB" id="A0AAD3HFC5"/>
<keyword evidence="2" id="KW-1185">Reference proteome</keyword>